<keyword evidence="5" id="KW-1185">Reference proteome</keyword>
<dbReference type="InterPro" id="IPR003018">
    <property type="entry name" value="GAF"/>
</dbReference>
<protein>
    <submittedName>
        <fullName evidence="4">SpoIIE family protein phosphatase</fullName>
    </submittedName>
</protein>
<dbReference type="InterPro" id="IPR052016">
    <property type="entry name" value="Bact_Sigma-Reg"/>
</dbReference>
<dbReference type="InterPro" id="IPR036890">
    <property type="entry name" value="HATPase_C_sf"/>
</dbReference>
<dbReference type="SUPFAM" id="SSF81606">
    <property type="entry name" value="PP2C-like"/>
    <property type="match status" value="1"/>
</dbReference>
<dbReference type="InterPro" id="IPR000014">
    <property type="entry name" value="PAS"/>
</dbReference>
<organism evidence="4 5">
    <name type="scientific">Streptomyces flaveolus</name>
    <dbReference type="NCBI Taxonomy" id="67297"/>
    <lineage>
        <taxon>Bacteria</taxon>
        <taxon>Bacillati</taxon>
        <taxon>Actinomycetota</taxon>
        <taxon>Actinomycetes</taxon>
        <taxon>Kitasatosporales</taxon>
        <taxon>Streptomycetaceae</taxon>
        <taxon>Streptomyces</taxon>
    </lineage>
</organism>
<dbReference type="CDD" id="cd00130">
    <property type="entry name" value="PAS"/>
    <property type="match status" value="1"/>
</dbReference>
<reference evidence="4 5" key="1">
    <citation type="submission" date="2024-06" db="EMBL/GenBank/DDBJ databases">
        <title>The Natural Products Discovery Center: Release of the First 8490 Sequenced Strains for Exploring Actinobacteria Biosynthetic Diversity.</title>
        <authorList>
            <person name="Kalkreuter E."/>
            <person name="Kautsar S.A."/>
            <person name="Yang D."/>
            <person name="Bader C.D."/>
            <person name="Teijaro C.N."/>
            <person name="Fluegel L."/>
            <person name="Davis C.M."/>
            <person name="Simpson J.R."/>
            <person name="Lauterbach L."/>
            <person name="Steele A.D."/>
            <person name="Gui C."/>
            <person name="Meng S."/>
            <person name="Li G."/>
            <person name="Viehrig K."/>
            <person name="Ye F."/>
            <person name="Su P."/>
            <person name="Kiefer A.F."/>
            <person name="Nichols A."/>
            <person name="Cepeda A.J."/>
            <person name="Yan W."/>
            <person name="Fan B."/>
            <person name="Jiang Y."/>
            <person name="Adhikari A."/>
            <person name="Zheng C.-J."/>
            <person name="Schuster L."/>
            <person name="Cowan T.M."/>
            <person name="Smanski M.J."/>
            <person name="Chevrette M.G."/>
            <person name="De Carvalho L.P.S."/>
            <person name="Shen B."/>
        </authorList>
    </citation>
    <scope>NUCLEOTIDE SEQUENCE [LARGE SCALE GENOMIC DNA]</scope>
    <source>
        <strain evidence="4 5">NPDC020594</strain>
    </source>
</reference>
<dbReference type="Pfam" id="PF01590">
    <property type="entry name" value="GAF"/>
    <property type="match status" value="1"/>
</dbReference>
<dbReference type="SUPFAM" id="SSF55785">
    <property type="entry name" value="PYP-like sensor domain (PAS domain)"/>
    <property type="match status" value="1"/>
</dbReference>
<dbReference type="CDD" id="cd16936">
    <property type="entry name" value="HATPase_RsbW-like"/>
    <property type="match status" value="1"/>
</dbReference>
<dbReference type="InterPro" id="IPR029016">
    <property type="entry name" value="GAF-like_dom_sf"/>
</dbReference>
<accession>A0ABV3AF77</accession>
<evidence type="ECO:0000313" key="4">
    <source>
        <dbReference type="EMBL" id="MEU5710601.1"/>
    </source>
</evidence>
<gene>
    <name evidence="4" type="ORF">AB0H04_27640</name>
</gene>
<evidence type="ECO:0000313" key="5">
    <source>
        <dbReference type="Proteomes" id="UP001551011"/>
    </source>
</evidence>
<dbReference type="EMBL" id="JBFAEG010000021">
    <property type="protein sequence ID" value="MEU5710601.1"/>
    <property type="molecule type" value="Genomic_DNA"/>
</dbReference>
<dbReference type="InterPro" id="IPR003594">
    <property type="entry name" value="HATPase_dom"/>
</dbReference>
<feature type="domain" description="GAF" evidence="2">
    <location>
        <begin position="149"/>
        <end position="334"/>
    </location>
</feature>
<dbReference type="Gene3D" id="3.30.565.10">
    <property type="entry name" value="Histidine kinase-like ATPase, C-terminal domain"/>
    <property type="match status" value="1"/>
</dbReference>
<dbReference type="Pfam" id="PF08448">
    <property type="entry name" value="PAS_4"/>
    <property type="match status" value="1"/>
</dbReference>
<sequence>MTARIPAGLDGILRTASTAGRATLESLVSRPRVGLAVWDTDLRCVWVNGTLGRQDGIPAPRRQGRRPSRALRGDADALETVMERVLADGAPVIGREYRVPAAAGRPERVLSVSFFRLDDADGRPLGVCSLVQDPAGRRWTGRCLALLSDAATRIGTTLDVMRTGQELADFAVPFLADYVTVELTEAVRLGAEPLDRLGPTGGRVPVFRRAGLASVRPGAPESLWNRGEAVYVAAASPFTQVLSSGCSLLEPDLAGSTRARLDLDPARAEKIRAYGMHSLMVVPMHARGILLGVAVFVRGGNPAPFDEEDLLLAEELVRRAALSLDNARRYTRERAAALALQRTLLPHRVTGGAALDVVTRYLPADAEDGVGGDWFDVIPLPGARVALVVGDVVGHGLDAAATMGRLRMAVRTLAEVDLPPDELLNHLNEVVGRLAQEDPAEEQSASSVGATCLYAVYDPVTRACAMARAGHPPPAILQPDGKVVLPDVPAGTPLGLATLPYESTELELPEGSVIALFSDGLIEDRRHDIDEGIDRLSAHLARPGATLEELSRVLIDTLPATRPSDDVTLLLARTRSLRSHDTASWELPADASAAGTARSLAVRQLARWGLEKLTETTELLVSELVTNAVLHAGGPIRLNMIRHQALVCEVTDGSTGAPRLRHAHPYDENGRGLFLVARLAGRWGSRHTPDGKLVWAEQAVPAASGIGHLPHPTGE</sequence>
<comment type="caution">
    <text evidence="4">The sequence shown here is derived from an EMBL/GenBank/DDBJ whole genome shotgun (WGS) entry which is preliminary data.</text>
</comment>
<proteinExistence type="predicted"/>
<dbReference type="SMART" id="SM00331">
    <property type="entry name" value="PP2C_SIG"/>
    <property type="match status" value="1"/>
</dbReference>
<feature type="domain" description="PPM-type phosphatase" evidence="3">
    <location>
        <begin position="355"/>
        <end position="574"/>
    </location>
</feature>
<dbReference type="InterPro" id="IPR001932">
    <property type="entry name" value="PPM-type_phosphatase-like_dom"/>
</dbReference>
<dbReference type="SUPFAM" id="SSF55781">
    <property type="entry name" value="GAF domain-like"/>
    <property type="match status" value="1"/>
</dbReference>
<dbReference type="SMART" id="SM00065">
    <property type="entry name" value="GAF"/>
    <property type="match status" value="1"/>
</dbReference>
<dbReference type="RefSeq" id="WP_051818574.1">
    <property type="nucleotide sequence ID" value="NZ_JBFAEG010000021.1"/>
</dbReference>
<keyword evidence="1" id="KW-0378">Hydrolase</keyword>
<dbReference type="Gene3D" id="3.30.450.40">
    <property type="match status" value="1"/>
</dbReference>
<dbReference type="PANTHER" id="PTHR43156">
    <property type="entry name" value="STAGE II SPORULATION PROTEIN E-RELATED"/>
    <property type="match status" value="1"/>
</dbReference>
<name>A0ABV3AF77_9ACTN</name>
<dbReference type="Proteomes" id="UP001551011">
    <property type="component" value="Unassembled WGS sequence"/>
</dbReference>
<dbReference type="InterPro" id="IPR013656">
    <property type="entry name" value="PAS_4"/>
</dbReference>
<dbReference type="InterPro" id="IPR036457">
    <property type="entry name" value="PPM-type-like_dom_sf"/>
</dbReference>
<dbReference type="Pfam" id="PF07228">
    <property type="entry name" value="SpoIIE"/>
    <property type="match status" value="1"/>
</dbReference>
<dbReference type="Gene3D" id="3.60.40.10">
    <property type="entry name" value="PPM-type phosphatase domain"/>
    <property type="match status" value="1"/>
</dbReference>
<evidence type="ECO:0000256" key="1">
    <source>
        <dbReference type="ARBA" id="ARBA00022801"/>
    </source>
</evidence>
<dbReference type="PANTHER" id="PTHR43156:SF2">
    <property type="entry name" value="STAGE II SPORULATION PROTEIN E"/>
    <property type="match status" value="1"/>
</dbReference>
<dbReference type="SUPFAM" id="SSF55874">
    <property type="entry name" value="ATPase domain of HSP90 chaperone/DNA topoisomerase II/histidine kinase"/>
    <property type="match status" value="1"/>
</dbReference>
<dbReference type="Gene3D" id="3.30.450.20">
    <property type="entry name" value="PAS domain"/>
    <property type="match status" value="1"/>
</dbReference>
<dbReference type="InterPro" id="IPR035965">
    <property type="entry name" value="PAS-like_dom_sf"/>
</dbReference>
<dbReference type="Pfam" id="PF13581">
    <property type="entry name" value="HATPase_c_2"/>
    <property type="match status" value="1"/>
</dbReference>
<evidence type="ECO:0000259" key="3">
    <source>
        <dbReference type="SMART" id="SM00331"/>
    </source>
</evidence>
<evidence type="ECO:0000259" key="2">
    <source>
        <dbReference type="SMART" id="SM00065"/>
    </source>
</evidence>